<evidence type="ECO:0000256" key="2">
    <source>
        <dbReference type="RuleBase" id="RU000682"/>
    </source>
</evidence>
<feature type="domain" description="Homeobox" evidence="3">
    <location>
        <begin position="153"/>
        <end position="214"/>
    </location>
</feature>
<feature type="DNA-binding region" description="Homeobox" evidence="1">
    <location>
        <begin position="155"/>
        <end position="215"/>
    </location>
</feature>
<organism evidence="4 5">
    <name type="scientific">Crucibulum laeve</name>
    <dbReference type="NCBI Taxonomy" id="68775"/>
    <lineage>
        <taxon>Eukaryota</taxon>
        <taxon>Fungi</taxon>
        <taxon>Dikarya</taxon>
        <taxon>Basidiomycota</taxon>
        <taxon>Agaricomycotina</taxon>
        <taxon>Agaricomycetes</taxon>
        <taxon>Agaricomycetidae</taxon>
        <taxon>Agaricales</taxon>
        <taxon>Agaricineae</taxon>
        <taxon>Nidulariaceae</taxon>
        <taxon>Crucibulum</taxon>
    </lineage>
</organism>
<dbReference type="CDD" id="cd00086">
    <property type="entry name" value="homeodomain"/>
    <property type="match status" value="1"/>
</dbReference>
<dbReference type="GO" id="GO:0005634">
    <property type="term" value="C:nucleus"/>
    <property type="evidence" value="ECO:0007669"/>
    <property type="project" value="UniProtKB-SubCell"/>
</dbReference>
<sequence>MISQVSPGPLHLLATVASSQTHLDYVSDPSSPSSTSDLNDALDHSFSSEISTTSLPRSIIPSSAHISLHSSSPSLANLHIPCGDNSPGAGTNFGPLRRSNSSNYILCAELSSLKPYNTRSLRKKVSPKVVTPKLDSQRRIKKKREELLDKAKKIKSLDNSPVNDRQFLVLRMVYDQITMYPSEAWIVLVAIIINRSFRQVKNWFSNERQKNRVGEVVSIQSEEGDKVRVRSEALKVCAEWSDEFFEAVVMIHNFKILRNFGWQANKSTKSASYI</sequence>
<reference evidence="4 5" key="1">
    <citation type="journal article" date="2019" name="Nat. Ecol. Evol.">
        <title>Megaphylogeny resolves global patterns of mushroom evolution.</title>
        <authorList>
            <person name="Varga T."/>
            <person name="Krizsan K."/>
            <person name="Foldi C."/>
            <person name="Dima B."/>
            <person name="Sanchez-Garcia M."/>
            <person name="Sanchez-Ramirez S."/>
            <person name="Szollosi G.J."/>
            <person name="Szarkandi J.G."/>
            <person name="Papp V."/>
            <person name="Albert L."/>
            <person name="Andreopoulos W."/>
            <person name="Angelini C."/>
            <person name="Antonin V."/>
            <person name="Barry K.W."/>
            <person name="Bougher N.L."/>
            <person name="Buchanan P."/>
            <person name="Buyck B."/>
            <person name="Bense V."/>
            <person name="Catcheside P."/>
            <person name="Chovatia M."/>
            <person name="Cooper J."/>
            <person name="Damon W."/>
            <person name="Desjardin D."/>
            <person name="Finy P."/>
            <person name="Geml J."/>
            <person name="Haridas S."/>
            <person name="Hughes K."/>
            <person name="Justo A."/>
            <person name="Karasinski D."/>
            <person name="Kautmanova I."/>
            <person name="Kiss B."/>
            <person name="Kocsube S."/>
            <person name="Kotiranta H."/>
            <person name="LaButti K.M."/>
            <person name="Lechner B.E."/>
            <person name="Liimatainen K."/>
            <person name="Lipzen A."/>
            <person name="Lukacs Z."/>
            <person name="Mihaltcheva S."/>
            <person name="Morgado L.N."/>
            <person name="Niskanen T."/>
            <person name="Noordeloos M.E."/>
            <person name="Ohm R.A."/>
            <person name="Ortiz-Santana B."/>
            <person name="Ovrebo C."/>
            <person name="Racz N."/>
            <person name="Riley R."/>
            <person name="Savchenko A."/>
            <person name="Shiryaev A."/>
            <person name="Soop K."/>
            <person name="Spirin V."/>
            <person name="Szebenyi C."/>
            <person name="Tomsovsky M."/>
            <person name="Tulloss R.E."/>
            <person name="Uehling J."/>
            <person name="Grigoriev I.V."/>
            <person name="Vagvolgyi C."/>
            <person name="Papp T."/>
            <person name="Martin F.M."/>
            <person name="Miettinen O."/>
            <person name="Hibbett D.S."/>
            <person name="Nagy L.G."/>
        </authorList>
    </citation>
    <scope>NUCLEOTIDE SEQUENCE [LARGE SCALE GENOMIC DNA]</scope>
    <source>
        <strain evidence="4 5">CBS 166.37</strain>
    </source>
</reference>
<keyword evidence="1 2" id="KW-0539">Nucleus</keyword>
<dbReference type="InterPro" id="IPR009057">
    <property type="entry name" value="Homeodomain-like_sf"/>
</dbReference>
<dbReference type="Proteomes" id="UP000308652">
    <property type="component" value="Unassembled WGS sequence"/>
</dbReference>
<dbReference type="Pfam" id="PF00046">
    <property type="entry name" value="Homeodomain"/>
    <property type="match status" value="1"/>
</dbReference>
<keyword evidence="1 2" id="KW-0238">DNA-binding</keyword>
<name>A0A5C3LWW5_9AGAR</name>
<dbReference type="SUPFAM" id="SSF46689">
    <property type="entry name" value="Homeodomain-like"/>
    <property type="match status" value="1"/>
</dbReference>
<gene>
    <name evidence="4" type="ORF">BDQ12DRAFT_686014</name>
</gene>
<dbReference type="GO" id="GO:0003677">
    <property type="term" value="F:DNA binding"/>
    <property type="evidence" value="ECO:0007669"/>
    <property type="project" value="UniProtKB-UniRule"/>
</dbReference>
<comment type="subcellular location">
    <subcellularLocation>
        <location evidence="1 2">Nucleus</location>
    </subcellularLocation>
</comment>
<protein>
    <recommendedName>
        <fullName evidence="3">Homeobox domain-containing protein</fullName>
    </recommendedName>
</protein>
<proteinExistence type="predicted"/>
<evidence type="ECO:0000313" key="5">
    <source>
        <dbReference type="Proteomes" id="UP000308652"/>
    </source>
</evidence>
<dbReference type="EMBL" id="ML213611">
    <property type="protein sequence ID" value="TFK36873.1"/>
    <property type="molecule type" value="Genomic_DNA"/>
</dbReference>
<dbReference type="OrthoDB" id="2963517at2759"/>
<evidence type="ECO:0000259" key="3">
    <source>
        <dbReference type="PROSITE" id="PS50071"/>
    </source>
</evidence>
<dbReference type="Gene3D" id="1.10.10.60">
    <property type="entry name" value="Homeodomain-like"/>
    <property type="match status" value="1"/>
</dbReference>
<keyword evidence="5" id="KW-1185">Reference proteome</keyword>
<evidence type="ECO:0000256" key="1">
    <source>
        <dbReference type="PROSITE-ProRule" id="PRU00108"/>
    </source>
</evidence>
<evidence type="ECO:0000313" key="4">
    <source>
        <dbReference type="EMBL" id="TFK36873.1"/>
    </source>
</evidence>
<dbReference type="InterPro" id="IPR001356">
    <property type="entry name" value="HD"/>
</dbReference>
<dbReference type="AlphaFoldDB" id="A0A5C3LWW5"/>
<keyword evidence="1 2" id="KW-0371">Homeobox</keyword>
<dbReference type="PROSITE" id="PS50071">
    <property type="entry name" value="HOMEOBOX_2"/>
    <property type="match status" value="1"/>
</dbReference>
<accession>A0A5C3LWW5</accession>